<dbReference type="PRINTS" id="PR01021">
    <property type="entry name" value="OMPADOMAIN"/>
</dbReference>
<evidence type="ECO:0000256" key="9">
    <source>
        <dbReference type="SAM" id="MobiDB-lite"/>
    </source>
</evidence>
<keyword evidence="6 8" id="KW-0449">Lipoprotein</keyword>
<evidence type="ECO:0000256" key="5">
    <source>
        <dbReference type="ARBA" id="ARBA00023237"/>
    </source>
</evidence>
<dbReference type="RefSeq" id="WP_074667243.1">
    <property type="nucleotide sequence ID" value="NZ_FNNH01000024.1"/>
</dbReference>
<comment type="subunit">
    <text evidence="8">The Tol-Pal system is composed of five core proteins: the inner membrane proteins TolA, TolQ and TolR, the periplasmic protein TolB and the outer membrane protein Pal. They form a network linking the inner and outer membranes and the peptidoglycan layer.</text>
</comment>
<evidence type="ECO:0000256" key="1">
    <source>
        <dbReference type="ARBA" id="ARBA00022618"/>
    </source>
</evidence>
<keyword evidence="3 8" id="KW-0472">Membrane</keyword>
<feature type="domain" description="OmpA-like" evidence="11">
    <location>
        <begin position="58"/>
        <end position="175"/>
    </location>
</feature>
<keyword evidence="4 8" id="KW-0564">Palmitate</keyword>
<dbReference type="Pfam" id="PF00691">
    <property type="entry name" value="OmpA"/>
    <property type="match status" value="1"/>
</dbReference>
<name>A0A1H2VVJ5_9PROT</name>
<feature type="chain" id="PRO_5010256322" description="Peptidoglycan-associated lipoprotein" evidence="10">
    <location>
        <begin position="20"/>
        <end position="175"/>
    </location>
</feature>
<keyword evidence="7 8" id="KW-0131">Cell cycle</keyword>
<dbReference type="PROSITE" id="PS51123">
    <property type="entry name" value="OMPA_2"/>
    <property type="match status" value="1"/>
</dbReference>
<dbReference type="PANTHER" id="PTHR30329:SF21">
    <property type="entry name" value="LIPOPROTEIN YIAD-RELATED"/>
    <property type="match status" value="1"/>
</dbReference>
<accession>A0A1H2VVJ5</accession>
<organism evidence="12 13">
    <name type="scientific">Nitrosomonas communis</name>
    <dbReference type="NCBI Taxonomy" id="44574"/>
    <lineage>
        <taxon>Bacteria</taxon>
        <taxon>Pseudomonadati</taxon>
        <taxon>Pseudomonadota</taxon>
        <taxon>Betaproteobacteria</taxon>
        <taxon>Nitrosomonadales</taxon>
        <taxon>Nitrosomonadaceae</taxon>
        <taxon>Nitrosomonas</taxon>
    </lineage>
</organism>
<dbReference type="AlphaFoldDB" id="A0A1H2VVJ5"/>
<evidence type="ECO:0000256" key="4">
    <source>
        <dbReference type="ARBA" id="ARBA00023139"/>
    </source>
</evidence>
<protein>
    <recommendedName>
        <fullName evidence="8">Peptidoglycan-associated lipoprotein</fullName>
        <shortName evidence="8">PAL</shortName>
    </recommendedName>
</protein>
<dbReference type="Gene3D" id="3.30.1330.60">
    <property type="entry name" value="OmpA-like domain"/>
    <property type="match status" value="1"/>
</dbReference>
<feature type="signal peptide" evidence="10">
    <location>
        <begin position="1"/>
        <end position="19"/>
    </location>
</feature>
<comment type="subcellular location">
    <subcellularLocation>
        <location evidence="8">Cell outer membrane</location>
        <topology evidence="8">Lipid-anchor</topology>
    </subcellularLocation>
</comment>
<reference evidence="12 13" key="1">
    <citation type="submission" date="2016-10" db="EMBL/GenBank/DDBJ databases">
        <authorList>
            <person name="de Groot N.N."/>
        </authorList>
    </citation>
    <scope>NUCLEOTIDE SEQUENCE [LARGE SCALE GENOMIC DNA]</scope>
    <source>
        <strain evidence="12 13">Nm110</strain>
    </source>
</reference>
<evidence type="ECO:0000313" key="13">
    <source>
        <dbReference type="Proteomes" id="UP000183454"/>
    </source>
</evidence>
<comment type="function">
    <text evidence="8">Part of the Tol-Pal system, which plays a role in outer membrane invagination during cell division and is important for maintaining outer membrane integrity.</text>
</comment>
<evidence type="ECO:0000256" key="6">
    <source>
        <dbReference type="ARBA" id="ARBA00023288"/>
    </source>
</evidence>
<keyword evidence="5 8" id="KW-0998">Cell outer membrane</keyword>
<dbReference type="InterPro" id="IPR014169">
    <property type="entry name" value="Pal_lipo_C"/>
</dbReference>
<dbReference type="SUPFAM" id="SSF103088">
    <property type="entry name" value="OmpA-like"/>
    <property type="match status" value="1"/>
</dbReference>
<dbReference type="Proteomes" id="UP000183454">
    <property type="component" value="Unassembled WGS sequence"/>
</dbReference>
<dbReference type="InterPro" id="IPR006665">
    <property type="entry name" value="OmpA-like"/>
</dbReference>
<feature type="region of interest" description="Disordered" evidence="9">
    <location>
        <begin position="142"/>
        <end position="162"/>
    </location>
</feature>
<dbReference type="CDD" id="cd07185">
    <property type="entry name" value="OmpA_C-like"/>
    <property type="match status" value="1"/>
</dbReference>
<dbReference type="GO" id="GO:0009279">
    <property type="term" value="C:cell outer membrane"/>
    <property type="evidence" value="ECO:0007669"/>
    <property type="project" value="UniProtKB-SubCell"/>
</dbReference>
<dbReference type="GO" id="GO:0051301">
    <property type="term" value="P:cell division"/>
    <property type="evidence" value="ECO:0007669"/>
    <property type="project" value="UniProtKB-UniRule"/>
</dbReference>
<sequence length="175" mass="19331">MKKILSVLMICLLSACASKTTQPTSELEDRTMGGGGMGAGAQEGMRAGGGGFGMDPLRDPSNILSQRSIYFDFDNYTIKNEYRDLVLAHARYLRDNSNSKVLIQGNTDERGSREYNLALGQRRADSVKNAMLLSGARDHQIESVSLGEEKPRAAGRDESSWTENRRADILYQGEY</sequence>
<evidence type="ECO:0000256" key="7">
    <source>
        <dbReference type="ARBA" id="ARBA00023306"/>
    </source>
</evidence>
<gene>
    <name evidence="8" type="primary">pal</name>
    <name evidence="12" type="ORF">SAMN05421882_102428</name>
</gene>
<evidence type="ECO:0000256" key="2">
    <source>
        <dbReference type="ARBA" id="ARBA00022729"/>
    </source>
</evidence>
<keyword evidence="2 8" id="KW-0732">Signal</keyword>
<evidence type="ECO:0000256" key="10">
    <source>
        <dbReference type="SAM" id="SignalP"/>
    </source>
</evidence>
<dbReference type="InterPro" id="IPR036737">
    <property type="entry name" value="OmpA-like_sf"/>
</dbReference>
<dbReference type="HAMAP" id="MF_02204">
    <property type="entry name" value="Pal"/>
    <property type="match status" value="1"/>
</dbReference>
<evidence type="ECO:0000256" key="8">
    <source>
        <dbReference type="HAMAP-Rule" id="MF_02204"/>
    </source>
</evidence>
<dbReference type="InterPro" id="IPR039001">
    <property type="entry name" value="Pal"/>
</dbReference>
<dbReference type="PANTHER" id="PTHR30329">
    <property type="entry name" value="STATOR ELEMENT OF FLAGELLAR MOTOR COMPLEX"/>
    <property type="match status" value="1"/>
</dbReference>
<evidence type="ECO:0000256" key="3">
    <source>
        <dbReference type="ARBA" id="ARBA00023136"/>
    </source>
</evidence>
<proteinExistence type="inferred from homology"/>
<keyword evidence="1 8" id="KW-0132">Cell division</keyword>
<dbReference type="NCBIfam" id="TIGR02802">
    <property type="entry name" value="Pal_lipo"/>
    <property type="match status" value="1"/>
</dbReference>
<dbReference type="PROSITE" id="PS51257">
    <property type="entry name" value="PROKAR_LIPOPROTEIN"/>
    <property type="match status" value="1"/>
</dbReference>
<dbReference type="InterPro" id="IPR050330">
    <property type="entry name" value="Bact_OuterMem_StrucFunc"/>
</dbReference>
<evidence type="ECO:0000259" key="11">
    <source>
        <dbReference type="PROSITE" id="PS51123"/>
    </source>
</evidence>
<evidence type="ECO:0000313" key="12">
    <source>
        <dbReference type="EMBL" id="SDW72442.1"/>
    </source>
</evidence>
<dbReference type="EMBL" id="FNNH01000024">
    <property type="protein sequence ID" value="SDW72442.1"/>
    <property type="molecule type" value="Genomic_DNA"/>
</dbReference>
<comment type="similarity">
    <text evidence="8">Belongs to the Pal lipoprotein family.</text>
</comment>
<dbReference type="InterPro" id="IPR006664">
    <property type="entry name" value="OMP_bac"/>
</dbReference>